<evidence type="ECO:0000313" key="1">
    <source>
        <dbReference type="EMBL" id="GGF30262.1"/>
    </source>
</evidence>
<name>A0ABQ1V0R8_9NOCA</name>
<dbReference type="Proteomes" id="UP000632454">
    <property type="component" value="Unassembled WGS sequence"/>
</dbReference>
<organism evidence="1 2">
    <name type="scientific">Williamsia phyllosphaerae</name>
    <dbReference type="NCBI Taxonomy" id="885042"/>
    <lineage>
        <taxon>Bacteria</taxon>
        <taxon>Bacillati</taxon>
        <taxon>Actinomycetota</taxon>
        <taxon>Actinomycetes</taxon>
        <taxon>Mycobacteriales</taxon>
        <taxon>Nocardiaceae</taxon>
        <taxon>Williamsia</taxon>
    </lineage>
</organism>
<keyword evidence="2" id="KW-1185">Reference proteome</keyword>
<reference evidence="2" key="1">
    <citation type="journal article" date="2019" name="Int. J. Syst. Evol. Microbiol.">
        <title>The Global Catalogue of Microorganisms (GCM) 10K type strain sequencing project: providing services to taxonomists for standard genome sequencing and annotation.</title>
        <authorList>
            <consortium name="The Broad Institute Genomics Platform"/>
            <consortium name="The Broad Institute Genome Sequencing Center for Infectious Disease"/>
            <person name="Wu L."/>
            <person name="Ma J."/>
        </authorList>
    </citation>
    <scope>NUCLEOTIDE SEQUENCE [LARGE SCALE GENOMIC DNA]</scope>
    <source>
        <strain evidence="2">CCM 7855</strain>
    </source>
</reference>
<proteinExistence type="predicted"/>
<dbReference type="SUPFAM" id="SSF55729">
    <property type="entry name" value="Acyl-CoA N-acyltransferases (Nat)"/>
    <property type="match status" value="1"/>
</dbReference>
<evidence type="ECO:0000313" key="2">
    <source>
        <dbReference type="Proteomes" id="UP000632454"/>
    </source>
</evidence>
<comment type="caution">
    <text evidence="1">The sequence shown here is derived from an EMBL/GenBank/DDBJ whole genome shotgun (WGS) entry which is preliminary data.</text>
</comment>
<gene>
    <name evidence="1" type="ORF">GCM10007298_27790</name>
</gene>
<evidence type="ECO:0008006" key="3">
    <source>
        <dbReference type="Google" id="ProtNLM"/>
    </source>
</evidence>
<sequence>MSTTSTPSVTPVVTATPDLAAVVDTLTSSFAADPIIEWAIPSSTPDRRRYLDAFFEITTRALLDGGGHVAATPTYDGVVVWSGTEPATDAENSRMLADLEDRCGPCGPQVRLLMEILDAHHPTDLPPHVHCLYAAVRAEARGSGAREMVIGAFRELRIARGLGVYAEASSERSLKLWKRLGSEQLGEPIVLPAGPSLYPIFRSA</sequence>
<dbReference type="EMBL" id="BMCS01000001">
    <property type="protein sequence ID" value="GGF30262.1"/>
    <property type="molecule type" value="Genomic_DNA"/>
</dbReference>
<protein>
    <recommendedName>
        <fullName evidence="3">N-acetyltransferase domain-containing protein</fullName>
    </recommendedName>
</protein>
<dbReference type="InterPro" id="IPR016181">
    <property type="entry name" value="Acyl_CoA_acyltransferase"/>
</dbReference>
<dbReference type="RefSeq" id="WP_188490225.1">
    <property type="nucleotide sequence ID" value="NZ_BMCS01000001.1"/>
</dbReference>
<accession>A0ABQ1V0R8</accession>
<dbReference type="Gene3D" id="3.40.630.30">
    <property type="match status" value="1"/>
</dbReference>